<sequence>KRDVAAANFSLHEAHCLRFLTLCVECDEPIAQKDMPDHQAEAHKQVRCNLCHQGMQQYQLEHHQTEECLKRATRCKICELELPFHKLEEHLESCASRTEWCGACNKYIMYREQGKHREVCQNSDLSCWEDGDLQTREASTKATFTHPTAQKLTEVFADQVTSKHSSDAPQPPSSSLAPSSHSKNAMVWRDVRPKVKERGKPATSKALPKPPESREIAFPSPTSPQALEDIRSYDMLVTCASCNILLPLPTFQKHEVRSDTLGLAPYMQRAMP</sequence>
<evidence type="ECO:0000313" key="8">
    <source>
        <dbReference type="Proteomes" id="UP000536381"/>
    </source>
</evidence>
<organism evidence="7 8">
    <name type="scientific">Semnornis frantzii</name>
    <dbReference type="NCBI Taxonomy" id="91796"/>
    <lineage>
        <taxon>Eukaryota</taxon>
        <taxon>Metazoa</taxon>
        <taxon>Chordata</taxon>
        <taxon>Craniata</taxon>
        <taxon>Vertebrata</taxon>
        <taxon>Euteleostomi</taxon>
        <taxon>Archelosauria</taxon>
        <taxon>Archosauria</taxon>
        <taxon>Dinosauria</taxon>
        <taxon>Saurischia</taxon>
        <taxon>Theropoda</taxon>
        <taxon>Coelurosauria</taxon>
        <taxon>Aves</taxon>
        <taxon>Neognathae</taxon>
        <taxon>Neoaves</taxon>
        <taxon>Telluraves</taxon>
        <taxon>Coraciimorphae</taxon>
        <taxon>Piciformes</taxon>
        <taxon>Ramphastidae</taxon>
        <taxon>Semnornis</taxon>
    </lineage>
</organism>
<keyword evidence="1" id="KW-0479">Metal-binding</keyword>
<dbReference type="InterPro" id="IPR031220">
    <property type="entry name" value="XAF1_C_sf"/>
</dbReference>
<dbReference type="Pfam" id="PF21366">
    <property type="entry name" value="TRAFD1-XIAF1_ZnF"/>
    <property type="match status" value="1"/>
</dbReference>
<evidence type="ECO:0000256" key="4">
    <source>
        <dbReference type="SAM" id="MobiDB-lite"/>
    </source>
</evidence>
<reference evidence="7 8" key="1">
    <citation type="submission" date="2019-09" db="EMBL/GenBank/DDBJ databases">
        <title>Bird 10,000 Genomes (B10K) Project - Family phase.</title>
        <authorList>
            <person name="Zhang G."/>
        </authorList>
    </citation>
    <scope>NUCLEOTIDE SEQUENCE [LARGE SCALE GENOMIC DNA]</scope>
    <source>
        <strain evidence="7">B10K-DU-001-42</strain>
        <tissue evidence="7">Muscle</tissue>
    </source>
</reference>
<keyword evidence="3" id="KW-0862">Zinc</keyword>
<dbReference type="AlphaFoldDB" id="A0A7L2IGI8"/>
<feature type="non-terminal residue" evidence="7">
    <location>
        <position position="1"/>
    </location>
</feature>
<feature type="domain" description="TRAFD1/XAF1 zinc finger" evidence="6">
    <location>
        <begin position="80"/>
        <end position="120"/>
    </location>
</feature>
<feature type="region of interest" description="Disordered" evidence="4">
    <location>
        <begin position="159"/>
        <end position="223"/>
    </location>
</feature>
<dbReference type="GO" id="GO:0006915">
    <property type="term" value="P:apoptotic process"/>
    <property type="evidence" value="ECO:0007669"/>
    <property type="project" value="InterPro"/>
</dbReference>
<dbReference type="InterPro" id="IPR041386">
    <property type="entry name" value="XAF1_C"/>
</dbReference>
<feature type="non-terminal residue" evidence="7">
    <location>
        <position position="272"/>
    </location>
</feature>
<comment type="caution">
    <text evidence="7">The sequence shown here is derived from an EMBL/GenBank/DDBJ whole genome shotgun (WGS) entry which is preliminary data.</text>
</comment>
<dbReference type="GO" id="GO:0005739">
    <property type="term" value="C:mitochondrion"/>
    <property type="evidence" value="ECO:0007669"/>
    <property type="project" value="TreeGrafter"/>
</dbReference>
<dbReference type="EMBL" id="VWYK01059202">
    <property type="protein sequence ID" value="NXR10450.1"/>
    <property type="molecule type" value="Genomic_DNA"/>
</dbReference>
<dbReference type="InterPro" id="IPR013083">
    <property type="entry name" value="Znf_RING/FYVE/PHD"/>
</dbReference>
<feature type="compositionally biased region" description="Low complexity" evidence="4">
    <location>
        <begin position="173"/>
        <end position="182"/>
    </location>
</feature>
<dbReference type="PANTHER" id="PTHR16295">
    <property type="entry name" value="TRAF-TYPE ZINC FINGER PROTEIN-RELATED"/>
    <property type="match status" value="1"/>
</dbReference>
<feature type="domain" description="XIAP-associated factor 1 C-terminal" evidence="5">
    <location>
        <begin position="221"/>
        <end position="258"/>
    </location>
</feature>
<evidence type="ECO:0000313" key="7">
    <source>
        <dbReference type="EMBL" id="NXR10450.1"/>
    </source>
</evidence>
<dbReference type="Pfam" id="PF18608">
    <property type="entry name" value="XAF1_C"/>
    <property type="match status" value="1"/>
</dbReference>
<keyword evidence="2" id="KW-0863">Zinc-finger</keyword>
<evidence type="ECO:0000256" key="3">
    <source>
        <dbReference type="ARBA" id="ARBA00022833"/>
    </source>
</evidence>
<dbReference type="GO" id="GO:0008270">
    <property type="term" value="F:zinc ion binding"/>
    <property type="evidence" value="ECO:0007669"/>
    <property type="project" value="UniProtKB-KW"/>
</dbReference>
<evidence type="ECO:0000256" key="1">
    <source>
        <dbReference type="ARBA" id="ARBA00022723"/>
    </source>
</evidence>
<gene>
    <name evidence="7" type="primary">Xaf1</name>
    <name evidence="7" type="ORF">SEMFRA_R10969</name>
</gene>
<protein>
    <submittedName>
        <fullName evidence="7">XAF1 factor</fullName>
    </submittedName>
</protein>
<dbReference type="InterPro" id="IPR051986">
    <property type="entry name" value="Innate_Immune_Apopt_Reg"/>
</dbReference>
<accession>A0A7L2IGI8</accession>
<proteinExistence type="predicted"/>
<dbReference type="Proteomes" id="UP000536381">
    <property type="component" value="Unassembled WGS sequence"/>
</dbReference>
<feature type="compositionally biased region" description="Basic and acidic residues" evidence="4">
    <location>
        <begin position="189"/>
        <end position="200"/>
    </location>
</feature>
<keyword evidence="8" id="KW-1185">Reference proteome</keyword>
<dbReference type="OrthoDB" id="422728at2759"/>
<evidence type="ECO:0000259" key="6">
    <source>
        <dbReference type="Pfam" id="PF21366"/>
    </source>
</evidence>
<dbReference type="Gene3D" id="6.10.250.1730">
    <property type="match status" value="1"/>
</dbReference>
<name>A0A7L2IGI8_9PICI</name>
<evidence type="ECO:0000259" key="5">
    <source>
        <dbReference type="Pfam" id="PF18608"/>
    </source>
</evidence>
<dbReference type="InterPro" id="IPR049439">
    <property type="entry name" value="TRAFD1-XIAF1_Znf"/>
</dbReference>
<dbReference type="PANTHER" id="PTHR16295:SF17">
    <property type="entry name" value="XIAP-ASSOCIATED FACTOR 1"/>
    <property type="match status" value="1"/>
</dbReference>
<dbReference type="Gene3D" id="3.30.40.10">
    <property type="entry name" value="Zinc/RING finger domain, C3HC4 (zinc finger)"/>
    <property type="match status" value="2"/>
</dbReference>
<evidence type="ECO:0000256" key="2">
    <source>
        <dbReference type="ARBA" id="ARBA00022771"/>
    </source>
</evidence>